<comment type="caution">
    <text evidence="2">The sequence shown here is derived from an EMBL/GenBank/DDBJ whole genome shotgun (WGS) entry which is preliminary data.</text>
</comment>
<protein>
    <submittedName>
        <fullName evidence="2">Uncharacterized protein</fullName>
    </submittedName>
</protein>
<evidence type="ECO:0000256" key="1">
    <source>
        <dbReference type="SAM" id="MobiDB-lite"/>
    </source>
</evidence>
<proteinExistence type="predicted"/>
<dbReference type="AlphaFoldDB" id="A0A2G8RQQ3"/>
<keyword evidence="3" id="KW-1185">Reference proteome</keyword>
<evidence type="ECO:0000313" key="2">
    <source>
        <dbReference type="EMBL" id="PIL23845.1"/>
    </source>
</evidence>
<feature type="region of interest" description="Disordered" evidence="1">
    <location>
        <begin position="1"/>
        <end position="51"/>
    </location>
</feature>
<evidence type="ECO:0000313" key="3">
    <source>
        <dbReference type="Proteomes" id="UP000230002"/>
    </source>
</evidence>
<dbReference type="EMBL" id="AYKW01000067">
    <property type="protein sequence ID" value="PIL23845.1"/>
    <property type="molecule type" value="Genomic_DNA"/>
</dbReference>
<dbReference type="Proteomes" id="UP000230002">
    <property type="component" value="Unassembled WGS sequence"/>
</dbReference>
<organism evidence="2 3">
    <name type="scientific">Ganoderma sinense ZZ0214-1</name>
    <dbReference type="NCBI Taxonomy" id="1077348"/>
    <lineage>
        <taxon>Eukaryota</taxon>
        <taxon>Fungi</taxon>
        <taxon>Dikarya</taxon>
        <taxon>Basidiomycota</taxon>
        <taxon>Agaricomycotina</taxon>
        <taxon>Agaricomycetes</taxon>
        <taxon>Polyporales</taxon>
        <taxon>Polyporaceae</taxon>
        <taxon>Ganoderma</taxon>
    </lineage>
</organism>
<name>A0A2G8RQQ3_9APHY</name>
<sequence>MPNGCAAKKKMTQGSIRSPPRNRPISWKRPEARNVPNSIPRSPAIHHPGYPPKTRNVCRSAWCHRFDQNSCNEPNRHGSSWNGGHEVGEWSRMPTPIKEAMSYHISIPRMMTRPAKM</sequence>
<reference evidence="2 3" key="1">
    <citation type="journal article" date="2015" name="Sci. Rep.">
        <title>Chromosome-level genome map provides insights into diverse defense mechanisms in the medicinal fungus Ganoderma sinense.</title>
        <authorList>
            <person name="Zhu Y."/>
            <person name="Xu J."/>
            <person name="Sun C."/>
            <person name="Zhou S."/>
            <person name="Xu H."/>
            <person name="Nelson D.R."/>
            <person name="Qian J."/>
            <person name="Song J."/>
            <person name="Luo H."/>
            <person name="Xiang L."/>
            <person name="Li Y."/>
            <person name="Xu Z."/>
            <person name="Ji A."/>
            <person name="Wang L."/>
            <person name="Lu S."/>
            <person name="Hayward A."/>
            <person name="Sun W."/>
            <person name="Li X."/>
            <person name="Schwartz D.C."/>
            <person name="Wang Y."/>
            <person name="Chen S."/>
        </authorList>
    </citation>
    <scope>NUCLEOTIDE SEQUENCE [LARGE SCALE GENOMIC DNA]</scope>
    <source>
        <strain evidence="2 3">ZZ0214-1</strain>
    </source>
</reference>
<gene>
    <name evidence="2" type="ORF">GSI_13596</name>
</gene>
<accession>A0A2G8RQQ3</accession>